<evidence type="ECO:0000313" key="3">
    <source>
        <dbReference type="EMBL" id="EDR06495.1"/>
    </source>
</evidence>
<organism evidence="4">
    <name type="scientific">Laccaria bicolor (strain S238N-H82 / ATCC MYA-4686)</name>
    <name type="common">Bicoloured deceiver</name>
    <name type="synonym">Laccaria laccata var. bicolor</name>
    <dbReference type="NCBI Taxonomy" id="486041"/>
    <lineage>
        <taxon>Eukaryota</taxon>
        <taxon>Fungi</taxon>
        <taxon>Dikarya</taxon>
        <taxon>Basidiomycota</taxon>
        <taxon>Agaricomycotina</taxon>
        <taxon>Agaricomycetes</taxon>
        <taxon>Agaricomycetidae</taxon>
        <taxon>Agaricales</taxon>
        <taxon>Agaricineae</taxon>
        <taxon>Hydnangiaceae</taxon>
        <taxon>Laccaria</taxon>
    </lineage>
</organism>
<feature type="region of interest" description="Disordered" evidence="1">
    <location>
        <begin position="337"/>
        <end position="358"/>
    </location>
</feature>
<dbReference type="InParanoid" id="B0DFP4"/>
<dbReference type="KEGG" id="lbc:LACBIDRAFT_299937"/>
<evidence type="ECO:0000313" key="4">
    <source>
        <dbReference type="Proteomes" id="UP000001194"/>
    </source>
</evidence>
<dbReference type="CDD" id="cd00067">
    <property type="entry name" value="GAL4"/>
    <property type="match status" value="1"/>
</dbReference>
<dbReference type="InterPro" id="IPR036864">
    <property type="entry name" value="Zn2-C6_fun-type_DNA-bd_sf"/>
</dbReference>
<dbReference type="GeneID" id="6078467"/>
<evidence type="ECO:0000256" key="1">
    <source>
        <dbReference type="SAM" id="MobiDB-lite"/>
    </source>
</evidence>
<gene>
    <name evidence="3" type="ORF">LACBIDRAFT_299937</name>
</gene>
<feature type="region of interest" description="Disordered" evidence="1">
    <location>
        <begin position="1"/>
        <end position="25"/>
    </location>
</feature>
<protein>
    <submittedName>
        <fullName evidence="3">Predicted protein</fullName>
    </submittedName>
</protein>
<reference evidence="3 4" key="1">
    <citation type="journal article" date="2008" name="Nature">
        <title>The genome of Laccaria bicolor provides insights into mycorrhizal symbiosis.</title>
        <authorList>
            <person name="Martin F."/>
            <person name="Aerts A."/>
            <person name="Ahren D."/>
            <person name="Brun A."/>
            <person name="Danchin E.G.J."/>
            <person name="Duchaussoy F."/>
            <person name="Gibon J."/>
            <person name="Kohler A."/>
            <person name="Lindquist E."/>
            <person name="Pereda V."/>
            <person name="Salamov A."/>
            <person name="Shapiro H.J."/>
            <person name="Wuyts J."/>
            <person name="Blaudez D."/>
            <person name="Buee M."/>
            <person name="Brokstein P."/>
            <person name="Canbaeck B."/>
            <person name="Cohen D."/>
            <person name="Courty P.E."/>
            <person name="Coutinho P.M."/>
            <person name="Delaruelle C."/>
            <person name="Detter J.C."/>
            <person name="Deveau A."/>
            <person name="DiFazio S."/>
            <person name="Duplessis S."/>
            <person name="Fraissinet-Tachet L."/>
            <person name="Lucic E."/>
            <person name="Frey-Klett P."/>
            <person name="Fourrey C."/>
            <person name="Feussner I."/>
            <person name="Gay G."/>
            <person name="Grimwood J."/>
            <person name="Hoegger P.J."/>
            <person name="Jain P."/>
            <person name="Kilaru S."/>
            <person name="Labbe J."/>
            <person name="Lin Y.C."/>
            <person name="Legue V."/>
            <person name="Le Tacon F."/>
            <person name="Marmeisse R."/>
            <person name="Melayah D."/>
            <person name="Montanini B."/>
            <person name="Muratet M."/>
            <person name="Nehls U."/>
            <person name="Niculita-Hirzel H."/>
            <person name="Oudot-Le Secq M.P."/>
            <person name="Peter M."/>
            <person name="Quesneville H."/>
            <person name="Rajashekar B."/>
            <person name="Reich M."/>
            <person name="Rouhier N."/>
            <person name="Schmutz J."/>
            <person name="Yin T."/>
            <person name="Chalot M."/>
            <person name="Henrissat B."/>
            <person name="Kuees U."/>
            <person name="Lucas S."/>
            <person name="Van de Peer Y."/>
            <person name="Podila G.K."/>
            <person name="Polle A."/>
            <person name="Pukkila P.J."/>
            <person name="Richardson P.M."/>
            <person name="Rouze P."/>
            <person name="Sanders I.R."/>
            <person name="Stajich J.E."/>
            <person name="Tunlid A."/>
            <person name="Tuskan G."/>
            <person name="Grigoriev I.V."/>
        </authorList>
    </citation>
    <scope>NUCLEOTIDE SEQUENCE [LARGE SCALE GENOMIC DNA]</scope>
    <source>
        <strain evidence="4">S238N-H82 / ATCC MYA-4686</strain>
    </source>
</reference>
<feature type="region of interest" description="Disordered" evidence="1">
    <location>
        <begin position="215"/>
        <end position="296"/>
    </location>
</feature>
<dbReference type="GO" id="GO:0008270">
    <property type="term" value="F:zinc ion binding"/>
    <property type="evidence" value="ECO:0007669"/>
    <property type="project" value="InterPro"/>
</dbReference>
<dbReference type="SMART" id="SM00066">
    <property type="entry name" value="GAL4"/>
    <property type="match status" value="1"/>
</dbReference>
<dbReference type="PROSITE" id="PS00463">
    <property type="entry name" value="ZN2_CY6_FUNGAL_1"/>
    <property type="match status" value="1"/>
</dbReference>
<dbReference type="HOGENOM" id="CLU_774028_0_0_1"/>
<name>B0DFP4_LACBS</name>
<dbReference type="SUPFAM" id="SSF57701">
    <property type="entry name" value="Zn2/Cys6 DNA-binding domain"/>
    <property type="match status" value="1"/>
</dbReference>
<dbReference type="EMBL" id="DS547108">
    <property type="protein sequence ID" value="EDR06495.1"/>
    <property type="molecule type" value="Genomic_DNA"/>
</dbReference>
<dbReference type="Proteomes" id="UP000001194">
    <property type="component" value="Unassembled WGS sequence"/>
</dbReference>
<keyword evidence="4" id="KW-1185">Reference proteome</keyword>
<feature type="domain" description="Zn(2)-C6 fungal-type" evidence="2">
    <location>
        <begin position="303"/>
        <end position="338"/>
    </location>
</feature>
<proteinExistence type="predicted"/>
<dbReference type="Pfam" id="PF00172">
    <property type="entry name" value="Zn_clus"/>
    <property type="match status" value="1"/>
</dbReference>
<feature type="compositionally biased region" description="Polar residues" evidence="1">
    <location>
        <begin position="1"/>
        <end position="19"/>
    </location>
</feature>
<dbReference type="RefSeq" id="XP_001882867.1">
    <property type="nucleotide sequence ID" value="XM_001882832.1"/>
</dbReference>
<dbReference type="PROSITE" id="PS50048">
    <property type="entry name" value="ZN2_CY6_FUNGAL_2"/>
    <property type="match status" value="1"/>
</dbReference>
<dbReference type="OrthoDB" id="39175at2759"/>
<feature type="compositionally biased region" description="Basic residues" evidence="1">
    <location>
        <begin position="345"/>
        <end position="358"/>
    </location>
</feature>
<feature type="compositionally biased region" description="Pro residues" evidence="1">
    <location>
        <begin position="275"/>
        <end position="288"/>
    </location>
</feature>
<sequence length="358" mass="40245">MSNLYGSSYQDSFQPTFSPATRDENRRSFLDLNQPLTAMGRRQPNHIQTPAPNLYLPQPTFSPTYDPATQNFQVASHQEFDRSEDIHVPHDEGDRFRSQQPAGGIAYYVSDTFCETPLAHGDDWDFSSPPVSDPSTCGSFQYYNSAEGSVEWQTYEIPCEDQLAYDAFGQPHYSAVNLLPYRSQHPPISPTQHSSYSELSANVLFLSELSRAESKISKTPITPSEPKTQQTSTKAKRKERPSSDSDLDMDFKPHFPSSSRRRSAPAPVKQKVASVPPPRQSTAPPPKPHIPKKDGGQKRLSLACLFCRERKIACGRPSEDEPDQTCAQCLRRDLTCEYPKESRRGQHKRSPKGKAGHR</sequence>
<dbReference type="AlphaFoldDB" id="B0DFP4"/>
<dbReference type="InterPro" id="IPR001138">
    <property type="entry name" value="Zn2Cys6_DnaBD"/>
</dbReference>
<evidence type="ECO:0000259" key="2">
    <source>
        <dbReference type="PROSITE" id="PS50048"/>
    </source>
</evidence>
<dbReference type="GO" id="GO:0000981">
    <property type="term" value="F:DNA-binding transcription factor activity, RNA polymerase II-specific"/>
    <property type="evidence" value="ECO:0007669"/>
    <property type="project" value="InterPro"/>
</dbReference>
<dbReference type="Gene3D" id="4.10.240.10">
    <property type="entry name" value="Zn(2)-C6 fungal-type DNA-binding domain"/>
    <property type="match status" value="1"/>
</dbReference>
<feature type="compositionally biased region" description="Polar residues" evidence="1">
    <location>
        <begin position="217"/>
        <end position="233"/>
    </location>
</feature>
<accession>B0DFP4</accession>